<dbReference type="EMBL" id="JQCE01000075">
    <property type="protein sequence ID" value="KRO15136.1"/>
    <property type="molecule type" value="Genomic_DNA"/>
</dbReference>
<dbReference type="STRING" id="1293598.IV56_GL000225"/>
<dbReference type="Gene3D" id="1.10.150.130">
    <property type="match status" value="1"/>
</dbReference>
<dbReference type="CDD" id="cd01189">
    <property type="entry name" value="INT_ICEBs1_C_like"/>
    <property type="match status" value="1"/>
</dbReference>
<dbReference type="PANTHER" id="PTHR30349">
    <property type="entry name" value="PHAGE INTEGRASE-RELATED"/>
    <property type="match status" value="1"/>
</dbReference>
<proteinExistence type="inferred from homology"/>
<dbReference type="SUPFAM" id="SSF56349">
    <property type="entry name" value="DNA breaking-rejoining enzymes"/>
    <property type="match status" value="1"/>
</dbReference>
<dbReference type="AlphaFoldDB" id="A0A0R2MSE1"/>
<dbReference type="InterPro" id="IPR011010">
    <property type="entry name" value="DNA_brk_join_enz"/>
</dbReference>
<comment type="caution">
    <text evidence="7">The sequence shown here is derived from an EMBL/GenBank/DDBJ whole genome shotgun (WGS) entry which is preliminary data.</text>
</comment>
<dbReference type="GO" id="GO:0003677">
    <property type="term" value="F:DNA binding"/>
    <property type="evidence" value="ECO:0007669"/>
    <property type="project" value="UniProtKB-UniRule"/>
</dbReference>
<evidence type="ECO:0000256" key="1">
    <source>
        <dbReference type="ARBA" id="ARBA00008857"/>
    </source>
</evidence>
<dbReference type="PANTHER" id="PTHR30349:SF41">
    <property type="entry name" value="INTEGRASE_RECOMBINASE PROTEIN MJ0367-RELATED"/>
    <property type="match status" value="1"/>
</dbReference>
<dbReference type="PROSITE" id="PS51900">
    <property type="entry name" value="CB"/>
    <property type="match status" value="1"/>
</dbReference>
<evidence type="ECO:0000313" key="7">
    <source>
        <dbReference type="EMBL" id="KRO15136.1"/>
    </source>
</evidence>
<dbReference type="Pfam" id="PF13102">
    <property type="entry name" value="Phage_int_SAM_5"/>
    <property type="match status" value="1"/>
</dbReference>
<dbReference type="InterPro" id="IPR002104">
    <property type="entry name" value="Integrase_catalytic"/>
</dbReference>
<keyword evidence="3" id="KW-0233">DNA recombination</keyword>
<sequence length="347" mass="40254">MFETEKEANLWLAELSVSVAHGKKLVAERMLFSDYFWQAYQVFKRRSVAATTEDTYRYTLRYIKKVLPKVTMRDLNRSLIQGFFNALSDKLSHETQRKMLSQIRSVLADAVDDGVLPHNPARRITLVADPNRTKKPDAKFMSREDFFKIQTFLFDYKYRLSDVNRMALFVITQAGLRAGECLALRDEDLDYESNTISVTRSYDSLHETIKEPKTPSSIRQIQIAPEAMLVIHKWSMEHRKWLFQRGIPNPENLLFLNNQGELPRSRGLNAAYHQLQIRLGIEAKYSTHTIRHTLASLMLDNKINIAYISKFLGHSSVQITQQYYLSMLPDRMEQEALKAINVTSIAK</sequence>
<dbReference type="InterPro" id="IPR025269">
    <property type="entry name" value="SAM-like_dom"/>
</dbReference>
<keyword evidence="2 4" id="KW-0238">DNA-binding</keyword>
<feature type="domain" description="Core-binding (CB)" evidence="6">
    <location>
        <begin position="27"/>
        <end position="111"/>
    </location>
</feature>
<accession>A0A0R2MSE1</accession>
<dbReference type="PATRIC" id="fig|1293598.4.peg.239"/>
<dbReference type="Proteomes" id="UP000050969">
    <property type="component" value="Unassembled WGS sequence"/>
</dbReference>
<comment type="similarity">
    <text evidence="1">Belongs to the 'phage' integrase family.</text>
</comment>
<reference evidence="7 8" key="1">
    <citation type="journal article" date="2015" name="Genome Announc.">
        <title>Expanding the biotechnology potential of lactobacilli through comparative genomics of 213 strains and associated genera.</title>
        <authorList>
            <person name="Sun Z."/>
            <person name="Harris H.M."/>
            <person name="McCann A."/>
            <person name="Guo C."/>
            <person name="Argimon S."/>
            <person name="Zhang W."/>
            <person name="Yang X."/>
            <person name="Jeffery I.B."/>
            <person name="Cooney J.C."/>
            <person name="Kagawa T.F."/>
            <person name="Liu W."/>
            <person name="Song Y."/>
            <person name="Salvetti E."/>
            <person name="Wrobel A."/>
            <person name="Rasinkangas P."/>
            <person name="Parkhill J."/>
            <person name="Rea M.C."/>
            <person name="O'Sullivan O."/>
            <person name="Ritari J."/>
            <person name="Douillard F.P."/>
            <person name="Paul Ross R."/>
            <person name="Yang R."/>
            <person name="Briner A.E."/>
            <person name="Felis G.E."/>
            <person name="de Vos W.M."/>
            <person name="Barrangou R."/>
            <person name="Klaenhammer T.R."/>
            <person name="Caufield P.W."/>
            <person name="Cui Y."/>
            <person name="Zhang H."/>
            <person name="O'Toole P.W."/>
        </authorList>
    </citation>
    <scope>NUCLEOTIDE SEQUENCE [LARGE SCALE GENOMIC DNA]</scope>
    <source>
        <strain evidence="7 8">DSM 24301</strain>
    </source>
</reference>
<gene>
    <name evidence="7" type="ORF">IV56_GL000225</name>
</gene>
<dbReference type="InterPro" id="IPR010998">
    <property type="entry name" value="Integrase_recombinase_N"/>
</dbReference>
<evidence type="ECO:0000256" key="2">
    <source>
        <dbReference type="ARBA" id="ARBA00023125"/>
    </source>
</evidence>
<protein>
    <submittedName>
        <fullName evidence="7">Prophage Lp2 protein 2, integrase</fullName>
    </submittedName>
</protein>
<feature type="domain" description="Tyr recombinase" evidence="5">
    <location>
        <begin position="136"/>
        <end position="337"/>
    </location>
</feature>
<dbReference type="InterPro" id="IPR044068">
    <property type="entry name" value="CB"/>
</dbReference>
<dbReference type="InterPro" id="IPR013762">
    <property type="entry name" value="Integrase-like_cat_sf"/>
</dbReference>
<keyword evidence="8" id="KW-1185">Reference proteome</keyword>
<dbReference type="Pfam" id="PF00589">
    <property type="entry name" value="Phage_integrase"/>
    <property type="match status" value="1"/>
</dbReference>
<dbReference type="RefSeq" id="WP_162208340.1">
    <property type="nucleotide sequence ID" value="NZ_BBBX01000003.1"/>
</dbReference>
<dbReference type="PROSITE" id="PS51898">
    <property type="entry name" value="TYR_RECOMBINASE"/>
    <property type="match status" value="1"/>
</dbReference>
<evidence type="ECO:0000256" key="4">
    <source>
        <dbReference type="PROSITE-ProRule" id="PRU01248"/>
    </source>
</evidence>
<name>A0A0R2MSE1_9LACO</name>
<dbReference type="GO" id="GO:0006310">
    <property type="term" value="P:DNA recombination"/>
    <property type="evidence" value="ECO:0007669"/>
    <property type="project" value="UniProtKB-KW"/>
</dbReference>
<evidence type="ECO:0000259" key="6">
    <source>
        <dbReference type="PROSITE" id="PS51900"/>
    </source>
</evidence>
<dbReference type="Gene3D" id="1.10.443.10">
    <property type="entry name" value="Intergrase catalytic core"/>
    <property type="match status" value="1"/>
</dbReference>
<organism evidence="7 8">
    <name type="scientific">Lacticaseibacillus saniviri JCM 17471 = DSM 24301</name>
    <dbReference type="NCBI Taxonomy" id="1293598"/>
    <lineage>
        <taxon>Bacteria</taxon>
        <taxon>Bacillati</taxon>
        <taxon>Bacillota</taxon>
        <taxon>Bacilli</taxon>
        <taxon>Lactobacillales</taxon>
        <taxon>Lactobacillaceae</taxon>
        <taxon>Lacticaseibacillus</taxon>
    </lineage>
</organism>
<dbReference type="GO" id="GO:0015074">
    <property type="term" value="P:DNA integration"/>
    <property type="evidence" value="ECO:0007669"/>
    <property type="project" value="InterPro"/>
</dbReference>
<evidence type="ECO:0000313" key="8">
    <source>
        <dbReference type="Proteomes" id="UP000050969"/>
    </source>
</evidence>
<dbReference type="InterPro" id="IPR050090">
    <property type="entry name" value="Tyrosine_recombinase_XerCD"/>
</dbReference>
<evidence type="ECO:0000259" key="5">
    <source>
        <dbReference type="PROSITE" id="PS51898"/>
    </source>
</evidence>
<evidence type="ECO:0000256" key="3">
    <source>
        <dbReference type="ARBA" id="ARBA00023172"/>
    </source>
</evidence>